<name>A0ABV6NC01_9BACI</name>
<proteinExistence type="predicted"/>
<dbReference type="Proteomes" id="UP001589833">
    <property type="component" value="Unassembled WGS sequence"/>
</dbReference>
<dbReference type="EMBL" id="JBHLTR010000003">
    <property type="protein sequence ID" value="MFC0557737.1"/>
    <property type="molecule type" value="Genomic_DNA"/>
</dbReference>
<gene>
    <name evidence="2" type="ORF">ACFFH4_01550</name>
</gene>
<organism evidence="2 3">
    <name type="scientific">Halalkalibacter alkalisediminis</name>
    <dbReference type="NCBI Taxonomy" id="935616"/>
    <lineage>
        <taxon>Bacteria</taxon>
        <taxon>Bacillati</taxon>
        <taxon>Bacillota</taxon>
        <taxon>Bacilli</taxon>
        <taxon>Bacillales</taxon>
        <taxon>Bacillaceae</taxon>
        <taxon>Halalkalibacter</taxon>
    </lineage>
</organism>
<comment type="caution">
    <text evidence="2">The sequence shown here is derived from an EMBL/GenBank/DDBJ whole genome shotgun (WGS) entry which is preliminary data.</text>
</comment>
<reference evidence="2 3" key="1">
    <citation type="submission" date="2024-09" db="EMBL/GenBank/DDBJ databases">
        <authorList>
            <person name="Sun Q."/>
            <person name="Mori K."/>
        </authorList>
    </citation>
    <scope>NUCLEOTIDE SEQUENCE [LARGE SCALE GENOMIC DNA]</scope>
    <source>
        <strain evidence="2 3">NCAIM B.02301</strain>
    </source>
</reference>
<evidence type="ECO:0000313" key="3">
    <source>
        <dbReference type="Proteomes" id="UP001589833"/>
    </source>
</evidence>
<protein>
    <recommendedName>
        <fullName evidence="4">DUF3918 domain-containing protein</fullName>
    </recommendedName>
</protein>
<accession>A0ABV6NC01</accession>
<evidence type="ECO:0000256" key="1">
    <source>
        <dbReference type="SAM" id="MobiDB-lite"/>
    </source>
</evidence>
<keyword evidence="3" id="KW-1185">Reference proteome</keyword>
<dbReference type="RefSeq" id="WP_273843098.1">
    <property type="nucleotide sequence ID" value="NZ_JAQQWT010000006.1"/>
</dbReference>
<evidence type="ECO:0008006" key="4">
    <source>
        <dbReference type="Google" id="ProtNLM"/>
    </source>
</evidence>
<evidence type="ECO:0000313" key="2">
    <source>
        <dbReference type="EMBL" id="MFC0557737.1"/>
    </source>
</evidence>
<sequence>MAKKSVIASVAALAGATTVILGKRNLRTKLSQSIQSMYKKISRKEKRTKKEFTQHLGHSHPHDFEDHKMVGEGALTSIQYYNNKQQKSHQ</sequence>
<feature type="region of interest" description="Disordered" evidence="1">
    <location>
        <begin position="43"/>
        <end position="66"/>
    </location>
</feature>